<dbReference type="PROSITE" id="PS52002">
    <property type="entry name" value="SM"/>
    <property type="match status" value="1"/>
</dbReference>
<evidence type="ECO:0000256" key="8">
    <source>
        <dbReference type="ARBA" id="ARBA00023274"/>
    </source>
</evidence>
<dbReference type="SMART" id="SM00651">
    <property type="entry name" value="Sm"/>
    <property type="match status" value="1"/>
</dbReference>
<evidence type="ECO:0000256" key="6">
    <source>
        <dbReference type="ARBA" id="ARBA00023187"/>
    </source>
</evidence>
<name>A0ABQ8FD25_9FUNG</name>
<protein>
    <recommendedName>
        <fullName evidence="9">LSM complex subunit LSM4</fullName>
    </recommendedName>
</protein>
<evidence type="ECO:0000259" key="11">
    <source>
        <dbReference type="PROSITE" id="PS52002"/>
    </source>
</evidence>
<feature type="compositionally biased region" description="Basic and acidic residues" evidence="10">
    <location>
        <begin position="130"/>
        <end position="139"/>
    </location>
</feature>
<dbReference type="Pfam" id="PF01423">
    <property type="entry name" value="LSM"/>
    <property type="match status" value="1"/>
</dbReference>
<keyword evidence="8 9" id="KW-0687">Ribonucleoprotein</keyword>
<dbReference type="PANTHER" id="PTHR23338">
    <property type="entry name" value="SMALL NUCLEAR RIBONUCLEOPROTEIN SM"/>
    <property type="match status" value="1"/>
</dbReference>
<comment type="subcellular location">
    <subcellularLocation>
        <location evidence="1 9">Nucleus</location>
    </subcellularLocation>
</comment>
<dbReference type="InterPro" id="IPR034101">
    <property type="entry name" value="Lsm4"/>
</dbReference>
<keyword evidence="13" id="KW-1185">Reference proteome</keyword>
<accession>A0ABQ8FD25</accession>
<gene>
    <name evidence="9" type="primary">LSM4</name>
    <name evidence="12" type="ORF">BASA50_005221</name>
</gene>
<dbReference type="InterPro" id="IPR047575">
    <property type="entry name" value="Sm"/>
</dbReference>
<feature type="compositionally biased region" description="Gly residues" evidence="10">
    <location>
        <begin position="95"/>
        <end position="114"/>
    </location>
</feature>
<keyword evidence="6 9" id="KW-0508">mRNA splicing</keyword>
<keyword evidence="4 9" id="KW-0747">Spliceosome</keyword>
<sequence>MLPLSLLNKAQGHPMLIELKNGDTFNGHLVNCDPYMNVNLREVIRTSADGEQFWKIPEIYIRGSTIKYLRVPDEILDILKEEQNRPRQHDDRRGGFSGGGGRGSSSGGYRGGHSGNDNSSRGGGRGGRGGSRDGNRDHSQGSFRGGRGGTKQN</sequence>
<feature type="domain" description="Sm" evidence="11">
    <location>
        <begin position="2"/>
        <end position="75"/>
    </location>
</feature>
<evidence type="ECO:0000256" key="3">
    <source>
        <dbReference type="ARBA" id="ARBA00022664"/>
    </source>
</evidence>
<proteinExistence type="inferred from homology"/>
<evidence type="ECO:0000256" key="5">
    <source>
        <dbReference type="ARBA" id="ARBA00022884"/>
    </source>
</evidence>
<evidence type="ECO:0000313" key="13">
    <source>
        <dbReference type="Proteomes" id="UP001648503"/>
    </source>
</evidence>
<dbReference type="EMBL" id="JAFCIX010000242">
    <property type="protein sequence ID" value="KAH6596181.1"/>
    <property type="molecule type" value="Genomic_DNA"/>
</dbReference>
<evidence type="ECO:0000256" key="2">
    <source>
        <dbReference type="ARBA" id="ARBA00006850"/>
    </source>
</evidence>
<organism evidence="12 13">
    <name type="scientific">Batrachochytrium salamandrivorans</name>
    <dbReference type="NCBI Taxonomy" id="1357716"/>
    <lineage>
        <taxon>Eukaryota</taxon>
        <taxon>Fungi</taxon>
        <taxon>Fungi incertae sedis</taxon>
        <taxon>Chytridiomycota</taxon>
        <taxon>Chytridiomycota incertae sedis</taxon>
        <taxon>Chytridiomycetes</taxon>
        <taxon>Rhizophydiales</taxon>
        <taxon>Rhizophydiales incertae sedis</taxon>
        <taxon>Batrachochytrium</taxon>
    </lineage>
</organism>
<dbReference type="SUPFAM" id="SSF50182">
    <property type="entry name" value="Sm-like ribonucleoproteins"/>
    <property type="match status" value="1"/>
</dbReference>
<feature type="compositionally biased region" description="Gly residues" evidence="10">
    <location>
        <begin position="143"/>
        <end position="153"/>
    </location>
</feature>
<evidence type="ECO:0000256" key="4">
    <source>
        <dbReference type="ARBA" id="ARBA00022728"/>
    </source>
</evidence>
<keyword evidence="7 9" id="KW-0539">Nucleus</keyword>
<comment type="similarity">
    <text evidence="2 9">Belongs to the snRNP Sm proteins family.</text>
</comment>
<evidence type="ECO:0000256" key="9">
    <source>
        <dbReference type="RuleBase" id="RU365049"/>
    </source>
</evidence>
<feature type="compositionally biased region" description="Basic and acidic residues" evidence="10">
    <location>
        <begin position="80"/>
        <end position="94"/>
    </location>
</feature>
<dbReference type="Gene3D" id="2.30.30.100">
    <property type="match status" value="1"/>
</dbReference>
<dbReference type="CDD" id="cd01723">
    <property type="entry name" value="LSm4"/>
    <property type="match status" value="1"/>
</dbReference>
<keyword evidence="3 9" id="KW-0507">mRNA processing</keyword>
<dbReference type="Proteomes" id="UP001648503">
    <property type="component" value="Unassembled WGS sequence"/>
</dbReference>
<comment type="function">
    <text evidence="9">Binds specifically to the 3'-terminal U-tract of U6 snRNA.</text>
</comment>
<comment type="caution">
    <text evidence="12">The sequence shown here is derived from an EMBL/GenBank/DDBJ whole genome shotgun (WGS) entry which is preliminary data.</text>
</comment>
<dbReference type="InterPro" id="IPR010920">
    <property type="entry name" value="LSM_dom_sf"/>
</dbReference>
<evidence type="ECO:0000256" key="1">
    <source>
        <dbReference type="ARBA" id="ARBA00004123"/>
    </source>
</evidence>
<keyword evidence="5 9" id="KW-0694">RNA-binding</keyword>
<evidence type="ECO:0000256" key="7">
    <source>
        <dbReference type="ARBA" id="ARBA00023242"/>
    </source>
</evidence>
<dbReference type="InterPro" id="IPR027141">
    <property type="entry name" value="LSm4/Sm_D1/D3"/>
</dbReference>
<dbReference type="InterPro" id="IPR001163">
    <property type="entry name" value="Sm_dom_euk/arc"/>
</dbReference>
<evidence type="ECO:0000313" key="12">
    <source>
        <dbReference type="EMBL" id="KAH6596181.1"/>
    </source>
</evidence>
<feature type="region of interest" description="Disordered" evidence="10">
    <location>
        <begin position="80"/>
        <end position="153"/>
    </location>
</feature>
<evidence type="ECO:0000256" key="10">
    <source>
        <dbReference type="SAM" id="MobiDB-lite"/>
    </source>
</evidence>
<reference evidence="12 13" key="1">
    <citation type="submission" date="2021-02" db="EMBL/GenBank/DDBJ databases">
        <title>Variation within the Batrachochytrium salamandrivorans European outbreak.</title>
        <authorList>
            <person name="Kelly M."/>
            <person name="Pasmans F."/>
            <person name="Shea T.P."/>
            <person name="Munoz J.F."/>
            <person name="Carranza S."/>
            <person name="Cuomo C.A."/>
            <person name="Martel A."/>
        </authorList>
    </citation>
    <scope>NUCLEOTIDE SEQUENCE [LARGE SCALE GENOMIC DNA]</scope>
    <source>
        <strain evidence="12 13">AMFP18/2</strain>
    </source>
</reference>
<comment type="subunit">
    <text evidence="9">LSm subunits form a heteromer with a doughnut shape.</text>
</comment>